<name>J9CXT2_9ZZZZ</name>
<sequence>MAELVYFGGFSFDVGDDFLLLIYGRDRNRALSYIIPTGTWHFCPIGRSINIHY</sequence>
<proteinExistence type="predicted"/>
<dbReference type="EMBL" id="AMCI01001598">
    <property type="protein sequence ID" value="EJX05046.1"/>
    <property type="molecule type" value="Genomic_DNA"/>
</dbReference>
<accession>J9CXT2</accession>
<dbReference type="AlphaFoldDB" id="J9CXT2"/>
<organism evidence="1">
    <name type="scientific">gut metagenome</name>
    <dbReference type="NCBI Taxonomy" id="749906"/>
    <lineage>
        <taxon>unclassified sequences</taxon>
        <taxon>metagenomes</taxon>
        <taxon>organismal metagenomes</taxon>
    </lineage>
</organism>
<reference evidence="1" key="1">
    <citation type="journal article" date="2012" name="PLoS ONE">
        <title>Gene sets for utilization of primary and secondary nutrition supplies in the distal gut of endangered iberian lynx.</title>
        <authorList>
            <person name="Alcaide M."/>
            <person name="Messina E."/>
            <person name="Richter M."/>
            <person name="Bargiela R."/>
            <person name="Peplies J."/>
            <person name="Huws S.A."/>
            <person name="Newbold C.J."/>
            <person name="Golyshin P.N."/>
            <person name="Simon M.A."/>
            <person name="Lopez G."/>
            <person name="Yakimov M.M."/>
            <person name="Ferrer M."/>
        </authorList>
    </citation>
    <scope>NUCLEOTIDE SEQUENCE</scope>
</reference>
<protein>
    <submittedName>
        <fullName evidence="1">Uncharacterized protein</fullName>
    </submittedName>
</protein>
<comment type="caution">
    <text evidence="1">The sequence shown here is derived from an EMBL/GenBank/DDBJ whole genome shotgun (WGS) entry which is preliminary data.</text>
</comment>
<gene>
    <name evidence="1" type="ORF">EVA_06845</name>
</gene>
<evidence type="ECO:0000313" key="1">
    <source>
        <dbReference type="EMBL" id="EJX05046.1"/>
    </source>
</evidence>